<proteinExistence type="predicted"/>
<gene>
    <name evidence="2" type="ORF">GGX14DRAFT_648015</name>
</gene>
<name>A0AAD6V5Z9_9AGAR</name>
<sequence length="232" mass="25604">MSLSIATLDQVFSETSWIFIAFLQSPVPPLAMAMAHFSADGFEEAMIARCRIRSQHFNIRFSPGLSNGLTMLGRRLMLRRHLNAEVEDGSGRTPFDMTARASQLGVRNLGLASSDAGQVVFINGAEDHTCGTEGDLRALILLRKNDVDAVKRKAGDGRPLKAGSEPIVSVWIKMVPGMGTILMDIGTALCLPPATAFRLFEPQKTRKILKILLGVAFRFSLYIYPIQFLLWH</sequence>
<reference evidence="2" key="1">
    <citation type="submission" date="2023-03" db="EMBL/GenBank/DDBJ databases">
        <title>Massive genome expansion in bonnet fungi (Mycena s.s.) driven by repeated elements and novel gene families across ecological guilds.</title>
        <authorList>
            <consortium name="Lawrence Berkeley National Laboratory"/>
            <person name="Harder C.B."/>
            <person name="Miyauchi S."/>
            <person name="Viragh M."/>
            <person name="Kuo A."/>
            <person name="Thoen E."/>
            <person name="Andreopoulos B."/>
            <person name="Lu D."/>
            <person name="Skrede I."/>
            <person name="Drula E."/>
            <person name="Henrissat B."/>
            <person name="Morin E."/>
            <person name="Kohler A."/>
            <person name="Barry K."/>
            <person name="LaButti K."/>
            <person name="Morin E."/>
            <person name="Salamov A."/>
            <person name="Lipzen A."/>
            <person name="Mereny Z."/>
            <person name="Hegedus B."/>
            <person name="Baldrian P."/>
            <person name="Stursova M."/>
            <person name="Weitz H."/>
            <person name="Taylor A."/>
            <person name="Grigoriev I.V."/>
            <person name="Nagy L.G."/>
            <person name="Martin F."/>
            <person name="Kauserud H."/>
        </authorList>
    </citation>
    <scope>NUCLEOTIDE SEQUENCE</scope>
    <source>
        <strain evidence="2">9144</strain>
    </source>
</reference>
<organism evidence="2 3">
    <name type="scientific">Mycena pura</name>
    <dbReference type="NCBI Taxonomy" id="153505"/>
    <lineage>
        <taxon>Eukaryota</taxon>
        <taxon>Fungi</taxon>
        <taxon>Dikarya</taxon>
        <taxon>Basidiomycota</taxon>
        <taxon>Agaricomycotina</taxon>
        <taxon>Agaricomycetes</taxon>
        <taxon>Agaricomycetidae</taxon>
        <taxon>Agaricales</taxon>
        <taxon>Marasmiineae</taxon>
        <taxon>Mycenaceae</taxon>
        <taxon>Mycena</taxon>
    </lineage>
</organism>
<feature type="transmembrane region" description="Helical" evidence="1">
    <location>
        <begin position="208"/>
        <end position="230"/>
    </location>
</feature>
<accession>A0AAD6V5Z9</accession>
<dbReference type="Proteomes" id="UP001219525">
    <property type="component" value="Unassembled WGS sequence"/>
</dbReference>
<evidence type="ECO:0000256" key="1">
    <source>
        <dbReference type="SAM" id="Phobius"/>
    </source>
</evidence>
<protein>
    <submittedName>
        <fullName evidence="2">Uncharacterized protein</fullName>
    </submittedName>
</protein>
<comment type="caution">
    <text evidence="2">The sequence shown here is derived from an EMBL/GenBank/DDBJ whole genome shotgun (WGS) entry which is preliminary data.</text>
</comment>
<keyword evidence="1" id="KW-0812">Transmembrane</keyword>
<keyword evidence="1" id="KW-1133">Transmembrane helix</keyword>
<keyword evidence="1" id="KW-0472">Membrane</keyword>
<keyword evidence="3" id="KW-1185">Reference proteome</keyword>
<dbReference type="AlphaFoldDB" id="A0AAD6V5Z9"/>
<evidence type="ECO:0000313" key="3">
    <source>
        <dbReference type="Proteomes" id="UP001219525"/>
    </source>
</evidence>
<dbReference type="EMBL" id="JARJCW010000049">
    <property type="protein sequence ID" value="KAJ7203821.1"/>
    <property type="molecule type" value="Genomic_DNA"/>
</dbReference>
<evidence type="ECO:0000313" key="2">
    <source>
        <dbReference type="EMBL" id="KAJ7203821.1"/>
    </source>
</evidence>